<dbReference type="Proteomes" id="UP000012081">
    <property type="component" value="Unassembled WGS sequence"/>
</dbReference>
<dbReference type="AlphaFoldDB" id="M8E5Z9"/>
<accession>M8E5Z9</accession>
<comment type="caution">
    <text evidence="1">The sequence shown here is derived from an EMBL/GenBank/DDBJ whole genome shotgun (WGS) entry which is preliminary data.</text>
</comment>
<dbReference type="RefSeq" id="WP_003390412.1">
    <property type="nucleotide sequence ID" value="NZ_APBN01000011.1"/>
</dbReference>
<evidence type="ECO:0000313" key="1">
    <source>
        <dbReference type="EMBL" id="EMT50890.1"/>
    </source>
</evidence>
<dbReference type="STRING" id="1300222.I532_19831"/>
<keyword evidence="2" id="KW-1185">Reference proteome</keyword>
<sequence length="88" mass="10330">MKKKDMKRLFKANPDFEAWLMQDPSRVAAIRANPAAASDLFKRWNDRKKGIIDFDNITQKTKRASEMLTNVQSIMEMMSDYSKKQSER</sequence>
<reference evidence="1 2" key="1">
    <citation type="submission" date="2013-03" db="EMBL/GenBank/DDBJ databases">
        <title>Assembly of a new bacterial strain Brevibacillus borstelensis AK1.</title>
        <authorList>
            <person name="Rajan I."/>
            <person name="PoliReddy D."/>
            <person name="Sugumar T."/>
            <person name="Rathinam K."/>
            <person name="Alqarawi S."/>
            <person name="Khalil A.B."/>
            <person name="Sivakumar N."/>
        </authorList>
    </citation>
    <scope>NUCLEOTIDE SEQUENCE [LARGE SCALE GENOMIC DNA]</scope>
    <source>
        <strain evidence="1 2">AK1</strain>
    </source>
</reference>
<dbReference type="OrthoDB" id="2474073at2"/>
<gene>
    <name evidence="1" type="ORF">I532_19831</name>
</gene>
<dbReference type="EMBL" id="APBN01000011">
    <property type="protein sequence ID" value="EMT50890.1"/>
    <property type="molecule type" value="Genomic_DNA"/>
</dbReference>
<dbReference type="PATRIC" id="fig|1300222.3.peg.4164"/>
<organism evidence="1 2">
    <name type="scientific">Brevibacillus borstelensis AK1</name>
    <dbReference type="NCBI Taxonomy" id="1300222"/>
    <lineage>
        <taxon>Bacteria</taxon>
        <taxon>Bacillati</taxon>
        <taxon>Bacillota</taxon>
        <taxon>Bacilli</taxon>
        <taxon>Bacillales</taxon>
        <taxon>Paenibacillaceae</taxon>
        <taxon>Brevibacillus</taxon>
    </lineage>
</organism>
<protein>
    <submittedName>
        <fullName evidence="1">Uncharacterized protein</fullName>
    </submittedName>
</protein>
<name>M8E5Z9_9BACL</name>
<proteinExistence type="predicted"/>
<evidence type="ECO:0000313" key="2">
    <source>
        <dbReference type="Proteomes" id="UP000012081"/>
    </source>
</evidence>